<feature type="region of interest" description="Disordered" evidence="2">
    <location>
        <begin position="582"/>
        <end position="601"/>
    </location>
</feature>
<dbReference type="InterPro" id="IPR026186">
    <property type="entry name" value="POF1B"/>
</dbReference>
<dbReference type="GO" id="GO:0005884">
    <property type="term" value="C:actin filament"/>
    <property type="evidence" value="ECO:0007669"/>
    <property type="project" value="TreeGrafter"/>
</dbReference>
<dbReference type="GO" id="GO:0007015">
    <property type="term" value="P:actin filament organization"/>
    <property type="evidence" value="ECO:0007669"/>
    <property type="project" value="TreeGrafter"/>
</dbReference>
<feature type="coiled-coil region" evidence="1">
    <location>
        <begin position="803"/>
        <end position="830"/>
    </location>
</feature>
<dbReference type="GO" id="GO:0003382">
    <property type="term" value="P:epithelial cell morphogenesis"/>
    <property type="evidence" value="ECO:0007669"/>
    <property type="project" value="TreeGrafter"/>
</dbReference>
<feature type="region of interest" description="Disordered" evidence="2">
    <location>
        <begin position="1"/>
        <end position="255"/>
    </location>
</feature>
<gene>
    <name evidence="4" type="primary">LOC116943022</name>
</gene>
<name>A0AAJ7T526_PETMA</name>
<feature type="coiled-coil region" evidence="1">
    <location>
        <begin position="626"/>
        <end position="667"/>
    </location>
</feature>
<dbReference type="PANTHER" id="PTHR22546">
    <property type="entry name" value="PREMATURE OVARIAN FAILURE, 1B"/>
    <property type="match status" value="1"/>
</dbReference>
<organism evidence="3 4">
    <name type="scientific">Petromyzon marinus</name>
    <name type="common">Sea lamprey</name>
    <dbReference type="NCBI Taxonomy" id="7757"/>
    <lineage>
        <taxon>Eukaryota</taxon>
        <taxon>Metazoa</taxon>
        <taxon>Chordata</taxon>
        <taxon>Craniata</taxon>
        <taxon>Vertebrata</taxon>
        <taxon>Cyclostomata</taxon>
        <taxon>Hyperoartia</taxon>
        <taxon>Petromyzontiformes</taxon>
        <taxon>Petromyzontidae</taxon>
        <taxon>Petromyzon</taxon>
    </lineage>
</organism>
<feature type="coiled-coil region" evidence="1">
    <location>
        <begin position="703"/>
        <end position="730"/>
    </location>
</feature>
<dbReference type="KEGG" id="pmrn:116943022"/>
<evidence type="ECO:0000256" key="1">
    <source>
        <dbReference type="SAM" id="Coils"/>
    </source>
</evidence>
<dbReference type="PANTHER" id="PTHR22546:SF0">
    <property type="entry name" value="PROTEIN POF1B"/>
    <property type="match status" value="1"/>
</dbReference>
<keyword evidence="3" id="KW-1185">Reference proteome</keyword>
<dbReference type="RefSeq" id="XP_032811511.1">
    <property type="nucleotide sequence ID" value="XM_032955620.1"/>
</dbReference>
<proteinExistence type="predicted"/>
<dbReference type="AlphaFoldDB" id="A0AAJ7T526"/>
<protein>
    <submittedName>
        <fullName evidence="4">Plectin-like</fullName>
    </submittedName>
</protein>
<evidence type="ECO:0000256" key="2">
    <source>
        <dbReference type="SAM" id="MobiDB-lite"/>
    </source>
</evidence>
<feature type="compositionally biased region" description="Pro residues" evidence="2">
    <location>
        <begin position="59"/>
        <end position="70"/>
    </location>
</feature>
<keyword evidence="1" id="KW-0175">Coiled coil</keyword>
<reference evidence="4" key="1">
    <citation type="submission" date="2025-08" db="UniProtKB">
        <authorList>
            <consortium name="RefSeq"/>
        </authorList>
    </citation>
    <scope>IDENTIFICATION</scope>
    <source>
        <tissue evidence="4">Sperm</tissue>
    </source>
</reference>
<feature type="compositionally biased region" description="Acidic residues" evidence="2">
    <location>
        <begin position="584"/>
        <end position="597"/>
    </location>
</feature>
<feature type="compositionally biased region" description="Low complexity" evidence="2">
    <location>
        <begin position="38"/>
        <end position="47"/>
    </location>
</feature>
<feature type="region of interest" description="Disordered" evidence="2">
    <location>
        <begin position="394"/>
        <end position="425"/>
    </location>
</feature>
<evidence type="ECO:0000313" key="3">
    <source>
        <dbReference type="Proteomes" id="UP001318040"/>
    </source>
</evidence>
<accession>A0AAJ7T526</accession>
<feature type="compositionally biased region" description="Basic and acidic residues" evidence="2">
    <location>
        <begin position="395"/>
        <end position="404"/>
    </location>
</feature>
<feature type="region of interest" description="Disordered" evidence="2">
    <location>
        <begin position="270"/>
        <end position="295"/>
    </location>
</feature>
<dbReference type="Proteomes" id="UP001318040">
    <property type="component" value="Chromosome 16"/>
</dbReference>
<dbReference type="GO" id="GO:0005923">
    <property type="term" value="C:bicellular tight junction"/>
    <property type="evidence" value="ECO:0007669"/>
    <property type="project" value="TreeGrafter"/>
</dbReference>
<evidence type="ECO:0000313" key="4">
    <source>
        <dbReference type="RefSeq" id="XP_032811511.1"/>
    </source>
</evidence>
<dbReference type="GO" id="GO:0005912">
    <property type="term" value="C:adherens junction"/>
    <property type="evidence" value="ECO:0007669"/>
    <property type="project" value="TreeGrafter"/>
</dbReference>
<dbReference type="GO" id="GO:0070830">
    <property type="term" value="P:bicellular tight junction assembly"/>
    <property type="evidence" value="ECO:0007669"/>
    <property type="project" value="TreeGrafter"/>
</dbReference>
<sequence>MSAASPRSRHGSIRSQGRSCLDIVRSLHPGRGSLRGQSPAPSCSPCSPITPPDVWGTPPSGPSPTPPGAPPHRQGPWGPGVPARGSAAPSPAPSPVPSQGRPAVMSPPLFFHSRSAAPSPGPFHSRSAAPSPGPFHSRSAAPSPGPFHSRSAATSPGPFHSRSAAPSPGPFHSRSAALSPTPMSAPSPRVWIQRRHSIAGGRLSSKLRDERGLSGVVNGAPTGGRRSVTPLQGAATQNGGPTVVPSSGRRGSSANPQLLKYLMQGESVRDGLARGSRADGGGWDGGPPSHAEAPGEEATLPELLQKGFDETLVILKQAELPESRARRFRASLQQAAAAIRDALREASSLQHQRHGADTRQRSEEIAEKMERLLLGLVLVQNEILVTKAYLGPESPSRRAVETNGERSQIPVEPESPSKRNSQRCGSCSRVSAELRAALEREAQRGAVVVSARDAEMTTQLAALDRLRLTNDVARSSAVEAELRAEVSGLRETARRAQAARDAALGASRRAESELEAARAARDAARRAEAERRSARDAEAEAVAARVARLCDRADELDRALSKQAESVMGRFWCETFTVTRREEEENGVDDENEDDAFSQDSRDHLSRLSQLESSLERSHALFSAVLLRLEDTIINSQGECQKAERRKAELQEQLRSTGEQMEQYSEMVLALYTENQHLEKSRCASQATLRGLRAALAELGSGRAQHEQLLQERDEEAARLRRHNEALQLELVASRGSGERAARVCVDDLKQKFERLLAQARDDHASEIEGLKKRLCEYQLEAGRLGELYSGLQEQTGREREQLGESKTLLETLKTQNMELNQKLSPLTRKESITRTITTTKLEARYPILQLLPRYEGDGAPPTRSVQTVVLEREGQRQYKIRSVNSEDAADLDIDLV</sequence>
<feature type="coiled-coil region" evidence="1">
    <location>
        <begin position="479"/>
        <end position="540"/>
    </location>
</feature>
<feature type="compositionally biased region" description="Low complexity" evidence="2">
    <location>
        <begin position="80"/>
        <end position="89"/>
    </location>
</feature>
<dbReference type="GO" id="GO:0051015">
    <property type="term" value="F:actin filament binding"/>
    <property type="evidence" value="ECO:0007669"/>
    <property type="project" value="TreeGrafter"/>
</dbReference>